<evidence type="ECO:0000313" key="2">
    <source>
        <dbReference type="EMBL" id="TVU42971.1"/>
    </source>
</evidence>
<evidence type="ECO:0000313" key="3">
    <source>
        <dbReference type="Proteomes" id="UP000324897"/>
    </source>
</evidence>
<accession>A0A5J9W4U4</accession>
<feature type="non-terminal residue" evidence="2">
    <location>
        <position position="1"/>
    </location>
</feature>
<dbReference type="EMBL" id="RWGY01000005">
    <property type="protein sequence ID" value="TVU42971.1"/>
    <property type="molecule type" value="Genomic_DNA"/>
</dbReference>
<protein>
    <submittedName>
        <fullName evidence="2">Uncharacterized protein</fullName>
    </submittedName>
</protein>
<evidence type="ECO:0000256" key="1">
    <source>
        <dbReference type="SAM" id="MobiDB-lite"/>
    </source>
</evidence>
<proteinExistence type="predicted"/>
<feature type="compositionally biased region" description="Low complexity" evidence="1">
    <location>
        <begin position="68"/>
        <end position="79"/>
    </location>
</feature>
<dbReference type="Proteomes" id="UP000324897">
    <property type="component" value="Unassembled WGS sequence"/>
</dbReference>
<comment type="caution">
    <text evidence="2">The sequence shown here is derived from an EMBL/GenBank/DDBJ whole genome shotgun (WGS) entry which is preliminary data.</text>
</comment>
<sequence length="148" mass="15943">LPDSSSSPRSARPGRLAHRLQRPSTTPPLSNQATSRRDASSTSTAVPRRERTAGSSLRLAVSVRRTNPASPASALSPEAASAPPLLLPISCSLHEAIGQLLCHINTRSQRSLAHLLTPRSGGRVIRLLRHIKQVAQCTHPRHLPRGFI</sequence>
<feature type="non-terminal residue" evidence="2">
    <location>
        <position position="148"/>
    </location>
</feature>
<feature type="compositionally biased region" description="Low complexity" evidence="1">
    <location>
        <begin position="1"/>
        <end position="14"/>
    </location>
</feature>
<keyword evidence="3" id="KW-1185">Reference proteome</keyword>
<dbReference type="Gramene" id="TVU42971">
    <property type="protein sequence ID" value="TVU42971"/>
    <property type="gene ID" value="EJB05_09398"/>
</dbReference>
<organism evidence="2 3">
    <name type="scientific">Eragrostis curvula</name>
    <name type="common">weeping love grass</name>
    <dbReference type="NCBI Taxonomy" id="38414"/>
    <lineage>
        <taxon>Eukaryota</taxon>
        <taxon>Viridiplantae</taxon>
        <taxon>Streptophyta</taxon>
        <taxon>Embryophyta</taxon>
        <taxon>Tracheophyta</taxon>
        <taxon>Spermatophyta</taxon>
        <taxon>Magnoliopsida</taxon>
        <taxon>Liliopsida</taxon>
        <taxon>Poales</taxon>
        <taxon>Poaceae</taxon>
        <taxon>PACMAD clade</taxon>
        <taxon>Chloridoideae</taxon>
        <taxon>Eragrostideae</taxon>
        <taxon>Eragrostidinae</taxon>
        <taxon>Eragrostis</taxon>
    </lineage>
</organism>
<dbReference type="AlphaFoldDB" id="A0A5J9W4U4"/>
<feature type="region of interest" description="Disordered" evidence="1">
    <location>
        <begin position="1"/>
        <end position="79"/>
    </location>
</feature>
<feature type="compositionally biased region" description="Polar residues" evidence="1">
    <location>
        <begin position="22"/>
        <end position="32"/>
    </location>
</feature>
<name>A0A5J9W4U4_9POAL</name>
<reference evidence="2 3" key="1">
    <citation type="journal article" date="2019" name="Sci. Rep.">
        <title>A high-quality genome of Eragrostis curvula grass provides insights into Poaceae evolution and supports new strategies to enhance forage quality.</title>
        <authorList>
            <person name="Carballo J."/>
            <person name="Santos B.A.C.M."/>
            <person name="Zappacosta D."/>
            <person name="Garbus I."/>
            <person name="Selva J.P."/>
            <person name="Gallo C.A."/>
            <person name="Diaz A."/>
            <person name="Albertini E."/>
            <person name="Caccamo M."/>
            <person name="Echenique V."/>
        </authorList>
    </citation>
    <scope>NUCLEOTIDE SEQUENCE [LARGE SCALE GENOMIC DNA]</scope>
    <source>
        <strain evidence="3">cv. Victoria</strain>
        <tissue evidence="2">Leaf</tissue>
    </source>
</reference>
<gene>
    <name evidence="2" type="ORF">EJB05_09398</name>
</gene>